<evidence type="ECO:0000313" key="3">
    <source>
        <dbReference type="Proteomes" id="UP000324222"/>
    </source>
</evidence>
<accession>A0A5B7GU32</accession>
<dbReference type="EMBL" id="VSRR010021222">
    <property type="protein sequence ID" value="MPC63751.1"/>
    <property type="molecule type" value="Genomic_DNA"/>
</dbReference>
<comment type="caution">
    <text evidence="2">The sequence shown here is derived from an EMBL/GenBank/DDBJ whole genome shotgun (WGS) entry which is preliminary data.</text>
</comment>
<gene>
    <name evidence="2" type="ORF">E2C01_057855</name>
</gene>
<dbReference type="Proteomes" id="UP000324222">
    <property type="component" value="Unassembled WGS sequence"/>
</dbReference>
<keyword evidence="3" id="KW-1185">Reference proteome</keyword>
<reference evidence="2 3" key="1">
    <citation type="submission" date="2019-05" db="EMBL/GenBank/DDBJ databases">
        <title>Another draft genome of Portunus trituberculatus and its Hox gene families provides insights of decapod evolution.</title>
        <authorList>
            <person name="Jeong J.-H."/>
            <person name="Song I."/>
            <person name="Kim S."/>
            <person name="Choi T."/>
            <person name="Kim D."/>
            <person name="Ryu S."/>
            <person name="Kim W."/>
        </authorList>
    </citation>
    <scope>NUCLEOTIDE SEQUENCE [LARGE SCALE GENOMIC DNA]</scope>
    <source>
        <tissue evidence="2">Muscle</tissue>
    </source>
</reference>
<organism evidence="2 3">
    <name type="scientific">Portunus trituberculatus</name>
    <name type="common">Swimming crab</name>
    <name type="synonym">Neptunus trituberculatus</name>
    <dbReference type="NCBI Taxonomy" id="210409"/>
    <lineage>
        <taxon>Eukaryota</taxon>
        <taxon>Metazoa</taxon>
        <taxon>Ecdysozoa</taxon>
        <taxon>Arthropoda</taxon>
        <taxon>Crustacea</taxon>
        <taxon>Multicrustacea</taxon>
        <taxon>Malacostraca</taxon>
        <taxon>Eumalacostraca</taxon>
        <taxon>Eucarida</taxon>
        <taxon>Decapoda</taxon>
        <taxon>Pleocyemata</taxon>
        <taxon>Brachyura</taxon>
        <taxon>Eubrachyura</taxon>
        <taxon>Portunoidea</taxon>
        <taxon>Portunidae</taxon>
        <taxon>Portuninae</taxon>
        <taxon>Portunus</taxon>
    </lineage>
</organism>
<name>A0A5B7GU32_PORTR</name>
<dbReference type="AlphaFoldDB" id="A0A5B7GU32"/>
<evidence type="ECO:0000313" key="2">
    <source>
        <dbReference type="EMBL" id="MPC63751.1"/>
    </source>
</evidence>
<proteinExistence type="predicted"/>
<feature type="region of interest" description="Disordered" evidence="1">
    <location>
        <begin position="1"/>
        <end position="21"/>
    </location>
</feature>
<protein>
    <submittedName>
        <fullName evidence="2">Uncharacterized protein</fullName>
    </submittedName>
</protein>
<evidence type="ECO:0000256" key="1">
    <source>
        <dbReference type="SAM" id="MobiDB-lite"/>
    </source>
</evidence>
<sequence length="80" mass="8792">MPAEDCLTAASSPVTSRRVSPSQRSVSCDVRSCLWEPMAPPYPAPGRRLCERSPFMIRAVRVPGSRHSTQTEQCAFNGRA</sequence>
<feature type="compositionally biased region" description="Low complexity" evidence="1">
    <location>
        <begin position="11"/>
        <end position="21"/>
    </location>
</feature>